<dbReference type="InterPro" id="IPR040657">
    <property type="entry name" value="GshAB_ATP-grasp"/>
</dbReference>
<keyword evidence="10" id="KW-0464">Manganese</keyword>
<keyword evidence="11 13" id="KW-0511">Multifunctional enzyme</keyword>
<comment type="catalytic activity">
    <reaction evidence="13">
        <text>gamma-L-glutamyl-L-cysteine + glycine + ATP = glutathione + ADP + phosphate + H(+)</text>
        <dbReference type="Rhea" id="RHEA:13557"/>
        <dbReference type="ChEBI" id="CHEBI:15378"/>
        <dbReference type="ChEBI" id="CHEBI:30616"/>
        <dbReference type="ChEBI" id="CHEBI:43474"/>
        <dbReference type="ChEBI" id="CHEBI:57305"/>
        <dbReference type="ChEBI" id="CHEBI:57925"/>
        <dbReference type="ChEBI" id="CHEBI:58173"/>
        <dbReference type="ChEBI" id="CHEBI:456216"/>
        <dbReference type="EC" id="6.3.2.3"/>
    </reaction>
</comment>
<dbReference type="Gene3D" id="3.30.470.20">
    <property type="entry name" value="ATP-grasp fold, B domain"/>
    <property type="match status" value="2"/>
</dbReference>
<keyword evidence="4 13" id="KW-0436">Ligase</keyword>
<dbReference type="AlphaFoldDB" id="A0A3S9HCP7"/>
<feature type="domain" description="ATP-grasp" evidence="14">
    <location>
        <begin position="496"/>
        <end position="754"/>
    </location>
</feature>
<sequence length="768" mass="88579">MNIKSIIKENKWENLFTKAVFGIEKESQRIKEDGTITESSHPIEFGNRNFHPYIQTDFAESQLELVTPPVDSVGEVMEWLAAIHDVVHRTIPSDEYLLPFSLPSIMPTEENIQVAKLDKKEDVHYREYLAQVYGKKKQMMSGIHYNFEFHQDFLQALFSKQQKYDNYRAFQTQIYFKLTHNFLRYQWILTYLLGASIETKAEYFQDNKIPDDIPDRLIRSLRSSKYGYVNSEDVHVSFRTIEEYVETIEKMVEDGKLIEEKEFYSSVRFRGGKNAREVLKNGITYLEFRLFDLNPFAEYGITAEDMQFIHLFFMYLLWIEEAASEDDWEKGHEMNYQTAFEDPLSVSAFQDEGIQLLSGIIEMLEEINADSESIDIAKEKLAAFTYPEKTLSGRLASMKENGQDLLEWGVKKAKQTKETALERPYTLAGFEDMELSTQILLFDAIQHGFEIDILDRSDQFLSLEYNNHLEYIKNGNMTSLDTYISPLIMENKVVTKKILAKNGYSVPESKEYQNSEEAVKDFSLFEKKAFVIKPKSTNYGLGISIFREGASKENFTKAVEIAFEEDSTILVEDFVEGTEYRFFVIGKETKAVLLRVPANVTGDGVHTINELVEAKNNDPLRGRNHRSPLEKIELGKIEMMTLEEQGYTLEDIPAEGVTVYLRDNSNVSTGGDSIDYTDKVDESYKILAGEMAQALGATISGMDMMIKDYRIPSTKENPGYGVIEANFNPMMMMHIYPYEGKGRRLTLDVLSLLFPEMDLLRNEKEVRK</sequence>
<dbReference type="PANTHER" id="PTHR38761:SF1">
    <property type="entry name" value="GLUTAMATE--CYSTEINE LIGASE"/>
    <property type="match status" value="1"/>
</dbReference>
<comment type="pathway">
    <text evidence="3 13">Sulfur metabolism; glutathione biosynthesis; glutathione from L-cysteine and L-glutamate: step 1/2.</text>
</comment>
<organism evidence="15 16">
    <name type="scientific">Jeotgalibaca ciconiae</name>
    <dbReference type="NCBI Taxonomy" id="2496265"/>
    <lineage>
        <taxon>Bacteria</taxon>
        <taxon>Bacillati</taxon>
        <taxon>Bacillota</taxon>
        <taxon>Bacilli</taxon>
        <taxon>Lactobacillales</taxon>
        <taxon>Carnobacteriaceae</taxon>
        <taxon>Jeotgalibaca</taxon>
    </lineage>
</organism>
<dbReference type="Proteomes" id="UP000273326">
    <property type="component" value="Chromosome"/>
</dbReference>
<comment type="pathway">
    <text evidence="13">Sulfur metabolism; glutathione biosynthesis; glutathione from L-cysteine and L-glutamate: step 2/2.</text>
</comment>
<dbReference type="Gene3D" id="3.30.1490.20">
    <property type="entry name" value="ATP-grasp fold, A domain"/>
    <property type="match status" value="1"/>
</dbReference>
<dbReference type="EC" id="6.3.2.3" evidence="13"/>
<dbReference type="InterPro" id="IPR006334">
    <property type="entry name" value="Glut_cys_ligase"/>
</dbReference>
<dbReference type="NCBIfam" id="TIGR01435">
    <property type="entry name" value="glu_cys_lig_rel"/>
    <property type="match status" value="1"/>
</dbReference>
<evidence type="ECO:0000313" key="16">
    <source>
        <dbReference type="Proteomes" id="UP000273326"/>
    </source>
</evidence>
<keyword evidence="7 13" id="KW-0547">Nucleotide-binding</keyword>
<comment type="function">
    <text evidence="13">Synthesizes glutathione from L-glutamate and L-cysteine via gamma-L-glutamyl-L-cysteine.</text>
</comment>
<dbReference type="InterPro" id="IPR011761">
    <property type="entry name" value="ATP-grasp"/>
</dbReference>
<dbReference type="PANTHER" id="PTHR38761">
    <property type="entry name" value="GLUTAMATE--CYSTEINE LIGASE"/>
    <property type="match status" value="1"/>
</dbReference>
<dbReference type="HAMAP" id="MF_00782">
    <property type="entry name" value="Glut_biosynth"/>
    <property type="match status" value="1"/>
</dbReference>
<evidence type="ECO:0000256" key="10">
    <source>
        <dbReference type="ARBA" id="ARBA00023211"/>
    </source>
</evidence>
<dbReference type="InterPro" id="IPR003806">
    <property type="entry name" value="ATP-grasp_PylC-type"/>
</dbReference>
<dbReference type="KEGG" id="jeh:EJN90_11095"/>
<dbReference type="InterPro" id="IPR007370">
    <property type="entry name" value="Glu_cys_ligase"/>
</dbReference>
<keyword evidence="16" id="KW-1185">Reference proteome</keyword>
<keyword evidence="9" id="KW-0460">Magnesium</keyword>
<dbReference type="OrthoDB" id="9803907at2"/>
<evidence type="ECO:0000256" key="11">
    <source>
        <dbReference type="ARBA" id="ARBA00023268"/>
    </source>
</evidence>
<evidence type="ECO:0000256" key="5">
    <source>
        <dbReference type="ARBA" id="ARBA00022684"/>
    </source>
</evidence>
<dbReference type="Pfam" id="PF18419">
    <property type="entry name" value="ATP-grasp_6"/>
    <property type="match status" value="1"/>
</dbReference>
<dbReference type="Gene3D" id="3.30.590.20">
    <property type="match status" value="1"/>
</dbReference>
<dbReference type="InterPro" id="IPR013815">
    <property type="entry name" value="ATP_grasp_subdomain_1"/>
</dbReference>
<evidence type="ECO:0000256" key="9">
    <source>
        <dbReference type="ARBA" id="ARBA00022842"/>
    </source>
</evidence>
<comment type="similarity">
    <text evidence="13">In the N-terminal section; belongs to the glutamate--cysteine ligase type 1 family. Type 2 subfamily.</text>
</comment>
<evidence type="ECO:0000256" key="4">
    <source>
        <dbReference type="ARBA" id="ARBA00022598"/>
    </source>
</evidence>
<dbReference type="UniPathway" id="UPA00142">
    <property type="reaction ID" value="UER00209"/>
</dbReference>
<feature type="region of interest" description="Glutamate--cysteine ligase" evidence="13">
    <location>
        <begin position="1"/>
        <end position="339"/>
    </location>
</feature>
<evidence type="ECO:0000256" key="3">
    <source>
        <dbReference type="ARBA" id="ARBA00005006"/>
    </source>
</evidence>
<dbReference type="GO" id="GO:0004357">
    <property type="term" value="F:glutamate-cysteine ligase activity"/>
    <property type="evidence" value="ECO:0007669"/>
    <property type="project" value="UniProtKB-UniRule"/>
</dbReference>
<dbReference type="InterPro" id="IPR006335">
    <property type="entry name" value="Glut_biosynth"/>
</dbReference>
<keyword evidence="8 13" id="KW-0067">ATP-binding</keyword>
<dbReference type="GO" id="GO:0004363">
    <property type="term" value="F:glutathione synthase activity"/>
    <property type="evidence" value="ECO:0007669"/>
    <property type="project" value="UniProtKB-UniRule"/>
</dbReference>
<evidence type="ECO:0000256" key="2">
    <source>
        <dbReference type="ARBA" id="ARBA00001946"/>
    </source>
</evidence>
<evidence type="ECO:0000256" key="12">
    <source>
        <dbReference type="ARBA" id="ARBA00048819"/>
    </source>
</evidence>
<protein>
    <recommendedName>
        <fullName evidence="13">Glutathione biosynthesis bifunctional protein GshAB</fullName>
    </recommendedName>
    <alternativeName>
        <fullName evidence="13">Gamma-GCS-GS</fullName>
        <shortName evidence="13">GCS-GS</shortName>
    </alternativeName>
    <domain>
        <recommendedName>
            <fullName evidence="13">Glutamate--cysteine ligase</fullName>
            <ecNumber evidence="13">6.3.2.2</ecNumber>
        </recommendedName>
        <alternativeName>
            <fullName evidence="13">Gamma-ECS</fullName>
            <shortName evidence="13">GCS</shortName>
        </alternativeName>
        <alternativeName>
            <fullName evidence="13">Gamma-glutamylcysteine synthetase</fullName>
        </alternativeName>
    </domain>
    <domain>
        <recommendedName>
            <fullName evidence="13">Glutathione synthetase</fullName>
            <ecNumber evidence="13">6.3.2.3</ecNumber>
        </recommendedName>
        <alternativeName>
            <fullName evidence="13">GSH synthetase</fullName>
            <shortName evidence="13">GS</shortName>
            <shortName evidence="13">GSH-S</shortName>
            <shortName evidence="13">GSHase</shortName>
        </alternativeName>
        <alternativeName>
            <fullName evidence="13">Glutathione synthase</fullName>
        </alternativeName>
    </domain>
</protein>
<accession>A0A3S9HCP7</accession>
<keyword evidence="5 13" id="KW-0317">Glutathione biosynthesis</keyword>
<evidence type="ECO:0000256" key="13">
    <source>
        <dbReference type="HAMAP-Rule" id="MF_00782"/>
    </source>
</evidence>
<dbReference type="SUPFAM" id="SSF55931">
    <property type="entry name" value="Glutamine synthetase/guanido kinase"/>
    <property type="match status" value="1"/>
</dbReference>
<dbReference type="RefSeq" id="WP_126111227.1">
    <property type="nucleotide sequence ID" value="NZ_CP034465.1"/>
</dbReference>
<dbReference type="SUPFAM" id="SSF56059">
    <property type="entry name" value="Glutathione synthetase ATP-binding domain-like"/>
    <property type="match status" value="1"/>
</dbReference>
<dbReference type="InterPro" id="IPR014746">
    <property type="entry name" value="Gln_synth/guanido_kin_cat_dom"/>
</dbReference>
<gene>
    <name evidence="15" type="primary">gshB</name>
    <name evidence="13" type="synonym">gshAB</name>
    <name evidence="13" type="synonym">gshF</name>
    <name evidence="15" type="ORF">EJN90_11095</name>
</gene>
<evidence type="ECO:0000313" key="15">
    <source>
        <dbReference type="EMBL" id="AZP05138.1"/>
    </source>
</evidence>
<dbReference type="GO" id="GO:0005524">
    <property type="term" value="F:ATP binding"/>
    <property type="evidence" value="ECO:0007669"/>
    <property type="project" value="UniProtKB-UniRule"/>
</dbReference>
<name>A0A3S9HCP7_9LACT</name>
<evidence type="ECO:0000256" key="8">
    <source>
        <dbReference type="ARBA" id="ARBA00022840"/>
    </source>
</evidence>
<comment type="cofactor">
    <cofactor evidence="1">
        <name>Mn(2+)</name>
        <dbReference type="ChEBI" id="CHEBI:29035"/>
    </cofactor>
</comment>
<dbReference type="GO" id="GO:0046872">
    <property type="term" value="F:metal ion binding"/>
    <property type="evidence" value="ECO:0007669"/>
    <property type="project" value="UniProtKB-KW"/>
</dbReference>
<comment type="cofactor">
    <cofactor evidence="2">
        <name>Mg(2+)</name>
        <dbReference type="ChEBI" id="CHEBI:18420"/>
    </cofactor>
</comment>
<dbReference type="PROSITE" id="PS50975">
    <property type="entry name" value="ATP_GRASP"/>
    <property type="match status" value="1"/>
</dbReference>
<comment type="catalytic activity">
    <reaction evidence="12 13">
        <text>L-cysteine + L-glutamate + ATP = gamma-L-glutamyl-L-cysteine + ADP + phosphate + H(+)</text>
        <dbReference type="Rhea" id="RHEA:13285"/>
        <dbReference type="ChEBI" id="CHEBI:15378"/>
        <dbReference type="ChEBI" id="CHEBI:29985"/>
        <dbReference type="ChEBI" id="CHEBI:30616"/>
        <dbReference type="ChEBI" id="CHEBI:35235"/>
        <dbReference type="ChEBI" id="CHEBI:43474"/>
        <dbReference type="ChEBI" id="CHEBI:58173"/>
        <dbReference type="ChEBI" id="CHEBI:456216"/>
        <dbReference type="EC" id="6.3.2.2"/>
    </reaction>
</comment>
<evidence type="ECO:0000256" key="6">
    <source>
        <dbReference type="ARBA" id="ARBA00022723"/>
    </source>
</evidence>
<dbReference type="Pfam" id="PF04262">
    <property type="entry name" value="Glu_cys_ligase"/>
    <property type="match status" value="1"/>
</dbReference>
<evidence type="ECO:0000256" key="7">
    <source>
        <dbReference type="ARBA" id="ARBA00022741"/>
    </source>
</evidence>
<dbReference type="NCBIfam" id="NF002688">
    <property type="entry name" value="PRK02471.1"/>
    <property type="match status" value="1"/>
</dbReference>
<reference evidence="16" key="1">
    <citation type="submission" date="2018-12" db="EMBL/GenBank/DDBJ databases">
        <title>Complete genome sequencing of Jeotgalibaca sp. H21T32.</title>
        <authorList>
            <person name="Bae J.-W."/>
            <person name="Lee S.-Y."/>
        </authorList>
    </citation>
    <scope>NUCLEOTIDE SEQUENCE [LARGE SCALE GENOMIC DNA]</scope>
    <source>
        <strain evidence="16">H21T32</strain>
    </source>
</reference>
<keyword evidence="6" id="KW-0479">Metal-binding</keyword>
<evidence type="ECO:0000256" key="1">
    <source>
        <dbReference type="ARBA" id="ARBA00001936"/>
    </source>
</evidence>
<dbReference type="EC" id="6.3.2.2" evidence="13"/>
<dbReference type="Pfam" id="PF02655">
    <property type="entry name" value="ATP-grasp_3"/>
    <property type="match status" value="1"/>
</dbReference>
<proteinExistence type="inferred from homology"/>
<dbReference type="EMBL" id="CP034465">
    <property type="protein sequence ID" value="AZP05138.1"/>
    <property type="molecule type" value="Genomic_DNA"/>
</dbReference>
<dbReference type="GO" id="GO:0005829">
    <property type="term" value="C:cytosol"/>
    <property type="evidence" value="ECO:0007669"/>
    <property type="project" value="TreeGrafter"/>
</dbReference>
<comment type="subunit">
    <text evidence="13">Monomer.</text>
</comment>
<evidence type="ECO:0000259" key="14">
    <source>
        <dbReference type="PROSITE" id="PS50975"/>
    </source>
</evidence>